<dbReference type="InterPro" id="IPR008775">
    <property type="entry name" value="Phytyl_CoA_dOase-like"/>
</dbReference>
<dbReference type="Gene3D" id="1.25.40.10">
    <property type="entry name" value="Tetratricopeptide repeat domain"/>
    <property type="match status" value="1"/>
</dbReference>
<dbReference type="AlphaFoldDB" id="A0A844Z3V1"/>
<accession>A0A844Z3V1</accession>
<comment type="caution">
    <text evidence="1">The sequence shown here is derived from an EMBL/GenBank/DDBJ whole genome shotgun (WGS) entry which is preliminary data.</text>
</comment>
<dbReference type="InterPro" id="IPR011990">
    <property type="entry name" value="TPR-like_helical_dom_sf"/>
</dbReference>
<dbReference type="GO" id="GO:0016706">
    <property type="term" value="F:2-oxoglutarate-dependent dioxygenase activity"/>
    <property type="evidence" value="ECO:0007669"/>
    <property type="project" value="UniProtKB-ARBA"/>
</dbReference>
<dbReference type="Gene3D" id="3.40.50.12710">
    <property type="match status" value="1"/>
</dbReference>
<evidence type="ECO:0008006" key="3">
    <source>
        <dbReference type="Google" id="ProtNLM"/>
    </source>
</evidence>
<sequence>MTPVKDSLAWTLLHRFYEDQGPDAWKQKIVPQGSTANCYTADTYAGIVAAFFRDLIDEGNSEPPIVIELGGGSGRFAWQFLNRLFNYHFIDGEECPEFTYLLTDAAQRNIENWSQKERFQPLIESGVLEFAELWVEPDPVIKTTEGDKKPGDLKERPVIIIANYLFDSIPSNLVRIRDHKIEQVSMSLTSSNPNFLNEPITSFATVTEQFESHPLEGPPTGHPVLDEILQSYTVHEEDFHVVVPEIGFRFLESFLDRDTPLMLLCGGLGFSHPDEFELESPFIFDSYFAHYSNFHVFAELFRLNGGQTQFQRHGDTNFSCGAFTLPGKGKWSEIGLKETRRDAARMLKEFCPYDAHELSEMIEESIDEASIRQVQAWMRFSKFDPAVAEACLKFVFYQIEQGEDYIDEIQLYEMFMESYRSFFPDGSPVSFDCGVAELCLAIGYNAHALQLIKQSTQEFGPSAQRLFVHALVMLRLGKSDEAHELAKQSLALDPNYGPALRLIAEKFTPKPKATDAISVPYQHLQVDFTDPKVTEKAGKVFDQAGAVLIDQIISKPLVQDLRRAFDQRVKDWQSTGLGKPNNVGDKRFTVPIRIQAPFDDPAVYANPVLMDLLTEAMGERPVLHAFGGVVTHAGARMQHVHREHPLLFNDDKSNDNMLTYAVTILVPLIDLDEETGGTQFWEGTHRLSKDASYEGDPLVAYTKAGSSLVLDYRTYHGGMPCTSDNGRPMLYYTYALPWFTDTLAFESHAALGLTDYERMNIPEQHRDLFKFAKRIAA</sequence>
<protein>
    <recommendedName>
        <fullName evidence="3">Tetratricopeptide repeat-containing protein</fullName>
    </recommendedName>
</protein>
<reference evidence="1 2" key="1">
    <citation type="submission" date="2019-12" db="EMBL/GenBank/DDBJ databases">
        <title>Genomic-based taxomic classification of the family Erythrobacteraceae.</title>
        <authorList>
            <person name="Xu L."/>
        </authorList>
    </citation>
    <scope>NUCLEOTIDE SEQUENCE [LARGE SCALE GENOMIC DNA]</scope>
    <source>
        <strain evidence="1 2">KCTC 42006</strain>
    </source>
</reference>
<dbReference type="SUPFAM" id="SSF51197">
    <property type="entry name" value="Clavaminate synthase-like"/>
    <property type="match status" value="1"/>
</dbReference>
<dbReference type="SUPFAM" id="SSF53335">
    <property type="entry name" value="S-adenosyl-L-methionine-dependent methyltransferases"/>
    <property type="match status" value="1"/>
</dbReference>
<proteinExistence type="predicted"/>
<dbReference type="EMBL" id="WTYZ01000001">
    <property type="protein sequence ID" value="MXO82022.1"/>
    <property type="molecule type" value="Genomic_DNA"/>
</dbReference>
<dbReference type="InterPro" id="IPR051961">
    <property type="entry name" value="Fungal_Metabolite_Diox"/>
</dbReference>
<dbReference type="Pfam" id="PF05721">
    <property type="entry name" value="PhyH"/>
    <property type="match status" value="1"/>
</dbReference>
<evidence type="ECO:0000313" key="1">
    <source>
        <dbReference type="EMBL" id="MXO82022.1"/>
    </source>
</evidence>
<dbReference type="Proteomes" id="UP000460290">
    <property type="component" value="Unassembled WGS sequence"/>
</dbReference>
<dbReference type="InterPro" id="IPR029063">
    <property type="entry name" value="SAM-dependent_MTases_sf"/>
</dbReference>
<keyword evidence="2" id="KW-1185">Reference proteome</keyword>
<dbReference type="Gene3D" id="2.60.120.620">
    <property type="entry name" value="q2cbj1_9rhob like domain"/>
    <property type="match status" value="1"/>
</dbReference>
<dbReference type="SUPFAM" id="SSF48452">
    <property type="entry name" value="TPR-like"/>
    <property type="match status" value="1"/>
</dbReference>
<dbReference type="RefSeq" id="WP_160612364.1">
    <property type="nucleotide sequence ID" value="NZ_JAUFQM010000001.1"/>
</dbReference>
<dbReference type="PANTHER" id="PTHR37563">
    <property type="entry name" value="PHYTANOYL-COA DIOXYGENASE FAMILY PROTEIN (AFU_ORTHOLOGUE AFUA_2G03330)"/>
    <property type="match status" value="1"/>
</dbReference>
<dbReference type="InterPro" id="IPR038375">
    <property type="entry name" value="NDUFAF7_sf"/>
</dbReference>
<organism evidence="1 2">
    <name type="scientific">Pontixanthobacter aestiaquae</name>
    <dbReference type="NCBI Taxonomy" id="1509367"/>
    <lineage>
        <taxon>Bacteria</taxon>
        <taxon>Pseudomonadati</taxon>
        <taxon>Pseudomonadota</taxon>
        <taxon>Alphaproteobacteria</taxon>
        <taxon>Sphingomonadales</taxon>
        <taxon>Erythrobacteraceae</taxon>
        <taxon>Pontixanthobacter</taxon>
    </lineage>
</organism>
<dbReference type="PANTHER" id="PTHR37563:SF2">
    <property type="entry name" value="PHYTANOYL-COA DIOXYGENASE FAMILY PROTEIN (AFU_ORTHOLOGUE AFUA_2G03330)"/>
    <property type="match status" value="1"/>
</dbReference>
<dbReference type="OrthoDB" id="9796766at2"/>
<evidence type="ECO:0000313" key="2">
    <source>
        <dbReference type="Proteomes" id="UP000460290"/>
    </source>
</evidence>
<name>A0A844Z3V1_9SPHN</name>
<gene>
    <name evidence="1" type="ORF">GRI35_01370</name>
</gene>